<evidence type="ECO:0000313" key="1">
    <source>
        <dbReference type="EMBL" id="KAF2530891.1"/>
    </source>
</evidence>
<sequence>MSVVLVKAGVERPYHQKRSDEKLNLLALVGKESDEELDMDSDSDSDGEIDVKSEYRKLYDSWVELSNENLNLLKNKALLEAHINIMEMEKPTTLMLETSTCSTKDNELHK</sequence>
<reference evidence="1" key="1">
    <citation type="submission" date="2019-12" db="EMBL/GenBank/DDBJ databases">
        <title>Genome sequencing and annotation of Brassica cretica.</title>
        <authorList>
            <person name="Studholme D.J."/>
            <person name="Sarris P.F."/>
        </authorList>
    </citation>
    <scope>NUCLEOTIDE SEQUENCE</scope>
    <source>
        <strain evidence="1">PFS-102/07</strain>
        <tissue evidence="1">Leaf</tissue>
    </source>
</reference>
<protein>
    <submittedName>
        <fullName evidence="1">Uncharacterized protein</fullName>
    </submittedName>
</protein>
<gene>
    <name evidence="1" type="ORF">F2Q70_00029019</name>
</gene>
<dbReference type="EMBL" id="QGKY02002305">
    <property type="protein sequence ID" value="KAF2530891.1"/>
    <property type="molecule type" value="Genomic_DNA"/>
</dbReference>
<dbReference type="AlphaFoldDB" id="A0A8S9FCM7"/>
<organism evidence="1">
    <name type="scientific">Brassica cretica</name>
    <name type="common">Mustard</name>
    <dbReference type="NCBI Taxonomy" id="69181"/>
    <lineage>
        <taxon>Eukaryota</taxon>
        <taxon>Viridiplantae</taxon>
        <taxon>Streptophyta</taxon>
        <taxon>Embryophyta</taxon>
        <taxon>Tracheophyta</taxon>
        <taxon>Spermatophyta</taxon>
        <taxon>Magnoliopsida</taxon>
        <taxon>eudicotyledons</taxon>
        <taxon>Gunneridae</taxon>
        <taxon>Pentapetalae</taxon>
        <taxon>rosids</taxon>
        <taxon>malvids</taxon>
        <taxon>Brassicales</taxon>
        <taxon>Brassicaceae</taxon>
        <taxon>Brassiceae</taxon>
        <taxon>Brassica</taxon>
    </lineage>
</organism>
<accession>A0A8S9FCM7</accession>
<comment type="caution">
    <text evidence="1">The sequence shown here is derived from an EMBL/GenBank/DDBJ whole genome shotgun (WGS) entry which is preliminary data.</text>
</comment>
<proteinExistence type="predicted"/>
<name>A0A8S9FCM7_BRACR</name>